<reference evidence="14 15" key="1">
    <citation type="journal article" date="2015" name="Genome Announc.">
        <title>Complete Genome Sequence of Sedimenticola thiotaurini Strain SIP-G1, a Polyphosphate- and Polyhydroxyalkanoate-Accumulating Sulfur-Oxidizing Gammaproteobacterium Isolated from Salt Marsh Sediments.</title>
        <authorList>
            <person name="Flood B.E."/>
            <person name="Jones D.S."/>
            <person name="Bailey J.V."/>
        </authorList>
    </citation>
    <scope>NUCLEOTIDE SEQUENCE [LARGE SCALE GENOMIC DNA]</scope>
    <source>
        <strain evidence="14 15">SIP-G1</strain>
    </source>
</reference>
<dbReference type="NCBIfam" id="TIGR01865">
    <property type="entry name" value="cas_Csn1"/>
    <property type="match status" value="1"/>
</dbReference>
<dbReference type="GO" id="GO:0003723">
    <property type="term" value="F:RNA binding"/>
    <property type="evidence" value="ECO:0007669"/>
    <property type="project" value="UniProtKB-UniRule"/>
</dbReference>
<dbReference type="InterPro" id="IPR003615">
    <property type="entry name" value="HNH_nuc"/>
</dbReference>
<dbReference type="GO" id="GO:0003677">
    <property type="term" value="F:DNA binding"/>
    <property type="evidence" value="ECO:0007669"/>
    <property type="project" value="UniProtKB-UniRule"/>
</dbReference>
<evidence type="ECO:0000256" key="6">
    <source>
        <dbReference type="ARBA" id="ARBA00022842"/>
    </source>
</evidence>
<dbReference type="RefSeq" id="WP_046860449.1">
    <property type="nucleotide sequence ID" value="NZ_CP011412.1"/>
</dbReference>
<protein>
    <recommendedName>
        <fullName evidence="12">CRISPR-associated endonuclease Cas9</fullName>
        <ecNumber evidence="12">3.1.-.-</ecNumber>
    </recommendedName>
</protein>
<dbReference type="HAMAP" id="MF_01480">
    <property type="entry name" value="Cas9"/>
    <property type="match status" value="1"/>
</dbReference>
<evidence type="ECO:0000256" key="8">
    <source>
        <dbReference type="ARBA" id="ARBA00023118"/>
    </source>
</evidence>
<comment type="subunit">
    <text evidence="11 12">Monomer. Binds crRNA and tracrRNA.</text>
</comment>
<keyword evidence="4 12" id="KW-0255">Endonuclease</keyword>
<dbReference type="GO" id="GO:0046872">
    <property type="term" value="F:metal ion binding"/>
    <property type="evidence" value="ECO:0007669"/>
    <property type="project" value="UniProtKB-UniRule"/>
</dbReference>
<dbReference type="GO" id="GO:0051607">
    <property type="term" value="P:defense response to virus"/>
    <property type="evidence" value="ECO:0007669"/>
    <property type="project" value="UniProtKB-UniRule"/>
</dbReference>
<dbReference type="KEGG" id="seds:AAY24_15480"/>
<evidence type="ECO:0000256" key="4">
    <source>
        <dbReference type="ARBA" id="ARBA00022759"/>
    </source>
</evidence>
<evidence type="ECO:0000256" key="1">
    <source>
        <dbReference type="ARBA" id="ARBA00001946"/>
    </source>
</evidence>
<feature type="active site" description="For RuvC-like nuclease domain" evidence="12">
    <location>
        <position position="16"/>
    </location>
</feature>
<comment type="cofactor">
    <cofactor evidence="1">
        <name>Mg(2+)</name>
        <dbReference type="ChEBI" id="CHEBI:18420"/>
    </cofactor>
</comment>
<evidence type="ECO:0000256" key="5">
    <source>
        <dbReference type="ARBA" id="ARBA00022801"/>
    </source>
</evidence>
<keyword evidence="3" id="KW-0479">Metal-binding</keyword>
<accession>A0A0F7K1T5</accession>
<dbReference type="Gene3D" id="3.30.420.10">
    <property type="entry name" value="Ribonuclease H-like superfamily/Ribonuclease H"/>
    <property type="match status" value="3"/>
</dbReference>
<dbReference type="InterPro" id="IPR041383">
    <property type="entry name" value="RuvC_III"/>
</dbReference>
<dbReference type="Pfam" id="PF13395">
    <property type="entry name" value="HNH_4"/>
    <property type="match status" value="1"/>
</dbReference>
<dbReference type="Pfam" id="PF18541">
    <property type="entry name" value="RuvC_III"/>
    <property type="match status" value="1"/>
</dbReference>
<gene>
    <name evidence="12" type="primary">cas9</name>
    <name evidence="14" type="ORF">AAY24_15480</name>
</gene>
<comment type="domain">
    <text evidence="12">Has 2 endonuclease domains. The discontinuous RuvC-like domain cleaves the target DNA noncomplementary to crRNA while the HNH nuclease domain cleaves the target DNA complementary to crRNA.</text>
</comment>
<keyword evidence="5 12" id="KW-0378">Hydrolase</keyword>
<evidence type="ECO:0000256" key="7">
    <source>
        <dbReference type="ARBA" id="ARBA00022884"/>
    </source>
</evidence>
<dbReference type="EC" id="3.1.-.-" evidence="12"/>
<comment type="similarity">
    <text evidence="12">Belongs to the CRISPR-associated Cas9 family.</text>
</comment>
<dbReference type="PROSITE" id="PS51749">
    <property type="entry name" value="HNH_CAS9"/>
    <property type="match status" value="1"/>
</dbReference>
<evidence type="ECO:0000256" key="9">
    <source>
        <dbReference type="ARBA" id="ARBA00023125"/>
    </source>
</evidence>
<keyword evidence="6" id="KW-0460">Magnesium</keyword>
<dbReference type="Proteomes" id="UP000034410">
    <property type="component" value="Chromosome"/>
</dbReference>
<name>A0A0F7K1T5_9GAMM</name>
<dbReference type="InterPro" id="IPR033114">
    <property type="entry name" value="HNH_CAS9"/>
</dbReference>
<evidence type="ECO:0000256" key="3">
    <source>
        <dbReference type="ARBA" id="ARBA00022723"/>
    </source>
</evidence>
<dbReference type="OrthoDB" id="9777169at2"/>
<evidence type="ECO:0000256" key="12">
    <source>
        <dbReference type="HAMAP-Rule" id="MF_01480"/>
    </source>
</evidence>
<keyword evidence="7 12" id="KW-0694">RNA-binding</keyword>
<dbReference type="InterPro" id="IPR036397">
    <property type="entry name" value="RNaseH_sf"/>
</dbReference>
<dbReference type="AlphaFoldDB" id="A0A0F7K1T5"/>
<keyword evidence="10" id="KW-0464">Manganese</keyword>
<evidence type="ECO:0000256" key="11">
    <source>
        <dbReference type="ARBA" id="ARBA00046380"/>
    </source>
</evidence>
<evidence type="ECO:0000256" key="2">
    <source>
        <dbReference type="ARBA" id="ARBA00022722"/>
    </source>
</evidence>
<feature type="domain" description="HNH Cas9-type" evidence="13">
    <location>
        <begin position="506"/>
        <end position="662"/>
    </location>
</feature>
<dbReference type="GO" id="GO:0043571">
    <property type="term" value="P:maintenance of CRISPR repeat elements"/>
    <property type="evidence" value="ECO:0007669"/>
    <property type="project" value="UniProtKB-UniRule"/>
</dbReference>
<dbReference type="InterPro" id="IPR028629">
    <property type="entry name" value="Cas9"/>
</dbReference>
<dbReference type="GO" id="GO:0016787">
    <property type="term" value="F:hydrolase activity"/>
    <property type="evidence" value="ECO:0007669"/>
    <property type="project" value="UniProtKB-KW"/>
</dbReference>
<dbReference type="EMBL" id="CP011412">
    <property type="protein sequence ID" value="AKH21524.1"/>
    <property type="molecule type" value="Genomic_DNA"/>
</dbReference>
<dbReference type="Pfam" id="PF18470">
    <property type="entry name" value="Cas9_a"/>
    <property type="match status" value="1"/>
</dbReference>
<organism evidence="14 15">
    <name type="scientific">Sedimenticola thiotaurini</name>
    <dbReference type="NCBI Taxonomy" id="1543721"/>
    <lineage>
        <taxon>Bacteria</taxon>
        <taxon>Pseudomonadati</taxon>
        <taxon>Pseudomonadota</taxon>
        <taxon>Gammaproteobacteria</taxon>
        <taxon>Chromatiales</taxon>
        <taxon>Sedimenticolaceae</taxon>
        <taxon>Sedimenticola</taxon>
    </lineage>
</organism>
<dbReference type="InterPro" id="IPR040619">
    <property type="entry name" value="Cas9_alpha-helical_lobe"/>
</dbReference>
<comment type="caution">
    <text evidence="12">Lacks conserved residue(s) required for the propagation of feature annotation.</text>
</comment>
<evidence type="ECO:0000256" key="10">
    <source>
        <dbReference type="ARBA" id="ARBA00023211"/>
    </source>
</evidence>
<keyword evidence="15" id="KW-1185">Reference proteome</keyword>
<keyword evidence="2 12" id="KW-0540">Nuclease</keyword>
<evidence type="ECO:0000313" key="14">
    <source>
        <dbReference type="EMBL" id="AKH21524.1"/>
    </source>
</evidence>
<keyword evidence="8 12" id="KW-0051">Antiviral defense</keyword>
<evidence type="ECO:0000259" key="13">
    <source>
        <dbReference type="PROSITE" id="PS51749"/>
    </source>
</evidence>
<keyword evidence="9 12" id="KW-0238">DNA-binding</keyword>
<evidence type="ECO:0000313" key="15">
    <source>
        <dbReference type="Proteomes" id="UP000034410"/>
    </source>
</evidence>
<proteinExistence type="inferred from homology"/>
<feature type="active site" description="Proton acceptor for HNH nuclease domain" evidence="12">
    <location>
        <position position="579"/>
    </location>
</feature>
<comment type="function">
    <text evidence="12">CRISPR (clustered regularly interspaced short palindromic repeat) is an adaptive immune system that provides protection against mobile genetic elements (viruses, transposable elements and conjugative plasmids). CRISPR clusters contain spacers, sequences complementary to antecedent mobile elements, and target invading nucleic acids. CRISPR clusters are transcribed and processed into CRISPR RNA (crRNA). In type II CRISPR systems correct processing of pre-crRNA requires a trans-encoded small RNA (tracrRNA), endogenous ribonuclease 3 (rnc) and this protein. The tracrRNA serves as a guide for ribonuclease 3-aided processing of pre-crRNA. Subsequently Cas9/crRNA/tracrRNA endonucleolytically cleaves linear or circular dsDNA target complementary to the spacer; Cas9 is inactive in the absence of the 2 guide RNAs (gRNA). Cas9 recognizes the protospacer adjacent motif (PAM) in the CRISPR repeat sequences to help distinguish self versus nonself, as targets within the bacterial CRISPR locus do not have PAMs. PAM recognition is also required for catalytic activity.</text>
</comment>
<sequence length="1068" mass="122474">MPKSAKPQQAYTLGLDIGIASVGAALLGQQHIIGLHVRTFDRAETAKEGEPLNKIRRDARLTRRRLQRRAHRLLRLRRLFKRHNLIPDTDTSTFISGQSPWELRAQGLDRQLTSAEWTTVLYHIVKHRGFHSNRKSEVKTDEKAGQMLSGVNQNQALLKQSGLRTMGELAARHEAFREAKRNKKGAYNHTFSRHDLEDELHLLFSRQRELGNPYATPELEDAVHTLLMQRRPALSGTNLLKMVGHCTLEPDEFRAPKASYTAERFIWLTKLNNLRVSGSGETRPLNESERQALLSKPFSQSKLTYKQVRKILELPDNIRFVGLHYHPAQDNGKSPENRVFFEAKAFHALRNVYKKAGLNLEWQRDSQNPEKLDNITYALTVFKEDKEAKQWLIEKGVEASVIEAVLNESFSEFVRLSIKALRKIIPHMEIGHRYDEAVKLAGYSHHSHLPQPSKTPYIPRFSKQSIANPVVSRALNQARKLVNAIVREYGPPDAVHIELARDLNKPFDERRKIEKDQEKYQKDKARDIETFQENFGFTPKGLQLTKWRLYREQSGKCAYSLKPLDINRLFEDGYVEIDHALPYSRSFNDGMNNKVLTLTTENRNKGNQTPYEYLDGASNSAQWRNFVAWVNSNKSYRASKQRNLLRKDFAAQAATEFRERHLTDTRYIAREFKRMVETHLKLNKPNQRCVVVSGQLTAYLRARWGLIKVRENGDLHHALDAAVVAACSHAMVKRLADYSRRGELQYARGHHFDPETGEIIDINALRKLDDHFPQPWTDFRRELLAWLSPDPAQQLKNLAYYTDERLKQVKPIRVSRAPTRRGLGAAHQETIRSAKYLGENRSTVKTPLEKLKLKDIPNIVGYEDPRNHQLIQAISQRLTEHGDDGKKAFKEPLYKPGNNKSTAPVVRSVKLFTVQKSGIPVRGGIANNGNMVRVDIFTKKERYFAVPVYVSDAARNELPNKAVARGKDGWIDIDDSFSFLFSLYPNDWVSVVVKPHEAPCEGYYAGLDISTGAIHIWAHDRNRSVGKNGLMRSIGIKTAHSVEKYHVDLLGNLYRVVHETRKPLRAGK</sequence>
<dbReference type="PATRIC" id="fig|1543721.4.peg.3189"/>
<dbReference type="GO" id="GO:0004519">
    <property type="term" value="F:endonuclease activity"/>
    <property type="evidence" value="ECO:0007669"/>
    <property type="project" value="UniProtKB-UniRule"/>
</dbReference>